<name>A0A7J9AKV6_9ROSI</name>
<dbReference type="EMBL" id="JABEZV010000011">
    <property type="protein sequence ID" value="MBA0724728.1"/>
    <property type="molecule type" value="Genomic_DNA"/>
</dbReference>
<proteinExistence type="predicted"/>
<organism evidence="1 2">
    <name type="scientific">Gossypium laxum</name>
    <dbReference type="NCBI Taxonomy" id="34288"/>
    <lineage>
        <taxon>Eukaryota</taxon>
        <taxon>Viridiplantae</taxon>
        <taxon>Streptophyta</taxon>
        <taxon>Embryophyta</taxon>
        <taxon>Tracheophyta</taxon>
        <taxon>Spermatophyta</taxon>
        <taxon>Magnoliopsida</taxon>
        <taxon>eudicotyledons</taxon>
        <taxon>Gunneridae</taxon>
        <taxon>Pentapetalae</taxon>
        <taxon>rosids</taxon>
        <taxon>malvids</taxon>
        <taxon>Malvales</taxon>
        <taxon>Malvaceae</taxon>
        <taxon>Malvoideae</taxon>
        <taxon>Gossypium</taxon>
    </lineage>
</organism>
<sequence>MLKLMGFFTEAEDNGVELDVNTQIEIVFKSLTNEFVGFRATYNLGNKALTLTQLMKELQSYELMLNGGKSV</sequence>
<evidence type="ECO:0000313" key="1">
    <source>
        <dbReference type="EMBL" id="MBA0724728.1"/>
    </source>
</evidence>
<dbReference type="Proteomes" id="UP000593574">
    <property type="component" value="Unassembled WGS sequence"/>
</dbReference>
<evidence type="ECO:0000313" key="2">
    <source>
        <dbReference type="Proteomes" id="UP000593574"/>
    </source>
</evidence>
<comment type="caution">
    <text evidence="1">The sequence shown here is derived from an EMBL/GenBank/DDBJ whole genome shotgun (WGS) entry which is preliminary data.</text>
</comment>
<accession>A0A7J9AKV6</accession>
<keyword evidence="2" id="KW-1185">Reference proteome</keyword>
<dbReference type="AlphaFoldDB" id="A0A7J9AKV6"/>
<reference evidence="1 2" key="1">
    <citation type="journal article" date="2019" name="Genome Biol. Evol.">
        <title>Insights into the evolution of the New World diploid cottons (Gossypium, subgenus Houzingenia) based on genome sequencing.</title>
        <authorList>
            <person name="Grover C.E."/>
            <person name="Arick M.A. 2nd"/>
            <person name="Thrash A."/>
            <person name="Conover J.L."/>
            <person name="Sanders W.S."/>
            <person name="Peterson D.G."/>
            <person name="Frelichowski J.E."/>
            <person name="Scheffler J.A."/>
            <person name="Scheffler B.E."/>
            <person name="Wendel J.F."/>
        </authorList>
    </citation>
    <scope>NUCLEOTIDE SEQUENCE [LARGE SCALE GENOMIC DNA]</scope>
    <source>
        <strain evidence="1">4</strain>
        <tissue evidence="1">Leaf</tissue>
    </source>
</reference>
<gene>
    <name evidence="1" type="ORF">Golax_021392</name>
</gene>
<protein>
    <submittedName>
        <fullName evidence="1">Uncharacterized protein</fullName>
    </submittedName>
</protein>